<gene>
    <name evidence="5" type="ORF">CAK95_10110</name>
</gene>
<feature type="domain" description="Leucine-binding protein" evidence="4">
    <location>
        <begin position="25"/>
        <end position="364"/>
    </location>
</feature>
<keyword evidence="3" id="KW-0813">Transport</keyword>
<keyword evidence="2" id="KW-0732">Signal</keyword>
<dbReference type="STRING" id="1235591.CAK95_10110"/>
<reference evidence="5 6" key="1">
    <citation type="submission" date="2017-05" db="EMBL/GenBank/DDBJ databases">
        <title>Full genome sequence of Pseudorhodoplanes sinuspersici.</title>
        <authorList>
            <person name="Dastgheib S.M.M."/>
            <person name="Shavandi M."/>
            <person name="Tirandaz H."/>
        </authorList>
    </citation>
    <scope>NUCLEOTIDE SEQUENCE [LARGE SCALE GENOMIC DNA]</scope>
    <source>
        <strain evidence="5 6">RIPI110</strain>
    </source>
</reference>
<dbReference type="SUPFAM" id="SSF53822">
    <property type="entry name" value="Periplasmic binding protein-like I"/>
    <property type="match status" value="1"/>
</dbReference>
<evidence type="ECO:0000256" key="2">
    <source>
        <dbReference type="ARBA" id="ARBA00022729"/>
    </source>
</evidence>
<sequence>MKGALAAGVGSQILKVPAAAAQAVPIQVGFLTVKTGPLASGGIQMEQGLTAFFKERNHMLGGRKVEVHTADTAGNPAQTRTKTQELVERIKVNCLIGPLAAFEALAIDDYIRSSQTPILTVAGAEDMTQRKANPWLVRPSSTSAQPSHPVGDYAAKDLKMKRVACIADDFAFGHENVAGFQRVFEDAGGKVVQKLWPPLNAPDYATYISQLKPDLDGVYTGHAGSNGFKFIKQLREYGNTAQILGGFTPVDESLLQQMGDDALGAITGNWYSAQLDNPINKRFVAAIQKDYKVDPGVYAAETYLCGEVLEQALKDVGGKIEDKNAFMKALKSVKLKESLRGPMHFDEYGNVVGNNYIRKVERKGGKLVNAVVKTYPDVSQFWTYKPEEFLKQPVYSRDYPPAKNLEQ</sequence>
<dbReference type="KEGG" id="psin:CAK95_10110"/>
<proteinExistence type="inferred from homology"/>
<dbReference type="InterPro" id="IPR028081">
    <property type="entry name" value="Leu-bd"/>
</dbReference>
<dbReference type="InterPro" id="IPR028082">
    <property type="entry name" value="Peripla_BP_I"/>
</dbReference>
<name>A0A1W6ZZS9_9HYPH</name>
<comment type="similarity">
    <text evidence="1">Belongs to the leucine-binding protein family.</text>
</comment>
<protein>
    <submittedName>
        <fullName evidence="5">ABC transporter substrate-binding protein</fullName>
    </submittedName>
</protein>
<organism evidence="5 6">
    <name type="scientific">Pseudorhodoplanes sinuspersici</name>
    <dbReference type="NCBI Taxonomy" id="1235591"/>
    <lineage>
        <taxon>Bacteria</taxon>
        <taxon>Pseudomonadati</taxon>
        <taxon>Pseudomonadota</taxon>
        <taxon>Alphaproteobacteria</taxon>
        <taxon>Hyphomicrobiales</taxon>
        <taxon>Pseudorhodoplanes</taxon>
    </lineage>
</organism>
<dbReference type="InterPro" id="IPR051010">
    <property type="entry name" value="BCAA_transport"/>
</dbReference>
<dbReference type="Gene3D" id="3.40.50.2300">
    <property type="match status" value="2"/>
</dbReference>
<dbReference type="PANTHER" id="PTHR30483:SF6">
    <property type="entry name" value="PERIPLASMIC BINDING PROTEIN OF ABC TRANSPORTER FOR NATURAL AMINO ACIDS"/>
    <property type="match status" value="1"/>
</dbReference>
<dbReference type="Pfam" id="PF13458">
    <property type="entry name" value="Peripla_BP_6"/>
    <property type="match status" value="1"/>
</dbReference>
<evidence type="ECO:0000256" key="3">
    <source>
        <dbReference type="ARBA" id="ARBA00022970"/>
    </source>
</evidence>
<evidence type="ECO:0000313" key="5">
    <source>
        <dbReference type="EMBL" id="ARQ02874.1"/>
    </source>
</evidence>
<dbReference type="AlphaFoldDB" id="A0A1W6ZZS9"/>
<keyword evidence="3" id="KW-0029">Amino-acid transport</keyword>
<dbReference type="CDD" id="cd06332">
    <property type="entry name" value="PBP1_aromatic_compounds-like"/>
    <property type="match status" value="1"/>
</dbReference>
<dbReference type="Proteomes" id="UP000194137">
    <property type="component" value="Chromosome"/>
</dbReference>
<dbReference type="EMBL" id="CP021112">
    <property type="protein sequence ID" value="ARQ02874.1"/>
    <property type="molecule type" value="Genomic_DNA"/>
</dbReference>
<keyword evidence="6" id="KW-1185">Reference proteome</keyword>
<evidence type="ECO:0000313" key="6">
    <source>
        <dbReference type="Proteomes" id="UP000194137"/>
    </source>
</evidence>
<dbReference type="GO" id="GO:0006865">
    <property type="term" value="P:amino acid transport"/>
    <property type="evidence" value="ECO:0007669"/>
    <property type="project" value="UniProtKB-KW"/>
</dbReference>
<dbReference type="PANTHER" id="PTHR30483">
    <property type="entry name" value="LEUCINE-SPECIFIC-BINDING PROTEIN"/>
    <property type="match status" value="1"/>
</dbReference>
<evidence type="ECO:0000256" key="1">
    <source>
        <dbReference type="ARBA" id="ARBA00010062"/>
    </source>
</evidence>
<accession>A0A1W6ZZS9</accession>
<evidence type="ECO:0000259" key="4">
    <source>
        <dbReference type="Pfam" id="PF13458"/>
    </source>
</evidence>